<dbReference type="GO" id="GO:0005829">
    <property type="term" value="C:cytosol"/>
    <property type="evidence" value="ECO:0007669"/>
    <property type="project" value="TreeGrafter"/>
</dbReference>
<dbReference type="AlphaFoldDB" id="A0A926F3I8"/>
<evidence type="ECO:0000256" key="5">
    <source>
        <dbReference type="ARBA" id="ARBA00004676"/>
    </source>
</evidence>
<proteinExistence type="inferred from homology"/>
<feature type="domain" description="Phosphoribosyltransferase" evidence="17">
    <location>
        <begin position="14"/>
        <end position="160"/>
    </location>
</feature>
<evidence type="ECO:0000256" key="10">
    <source>
        <dbReference type="ARBA" id="ARBA00022723"/>
    </source>
</evidence>
<sequence length="174" mass="19876">MVENKREKTLFTREEISTRVKELGKELSQVYKDKDLVIISLLRGSFIFAADLVRELSIPVEVDFITTSSYGHAEESSGNVKIVHDLRTNIEGKDVLIVDDIMDSGFTLEKVIEHLQNKNPNSVEVCVMLDKPSRRKVNLSPNYIGFSIPDVFIVGYGLNYGDHYRNIPYIFTFE</sequence>
<dbReference type="GO" id="GO:0046100">
    <property type="term" value="P:hypoxanthine metabolic process"/>
    <property type="evidence" value="ECO:0007669"/>
    <property type="project" value="TreeGrafter"/>
</dbReference>
<evidence type="ECO:0000313" key="18">
    <source>
        <dbReference type="EMBL" id="MBC8591292.1"/>
    </source>
</evidence>
<dbReference type="SUPFAM" id="SSF53271">
    <property type="entry name" value="PRTase-like"/>
    <property type="match status" value="1"/>
</dbReference>
<dbReference type="NCBIfam" id="TIGR01203">
    <property type="entry name" value="HGPRTase"/>
    <property type="match status" value="1"/>
</dbReference>
<evidence type="ECO:0000256" key="4">
    <source>
        <dbReference type="ARBA" id="ARBA00004669"/>
    </source>
</evidence>
<evidence type="ECO:0000256" key="15">
    <source>
        <dbReference type="ARBA" id="ARBA00049402"/>
    </source>
</evidence>
<dbReference type="GO" id="GO:0004422">
    <property type="term" value="F:hypoxanthine phosphoribosyltransferase activity"/>
    <property type="evidence" value="ECO:0007669"/>
    <property type="project" value="InterPro"/>
</dbReference>
<keyword evidence="19" id="KW-1185">Reference proteome</keyword>
<dbReference type="FunFam" id="3.40.50.2020:FF:000006">
    <property type="entry name" value="Hypoxanthine phosphoribosyltransferase"/>
    <property type="match status" value="1"/>
</dbReference>
<gene>
    <name evidence="18" type="primary">hpt</name>
    <name evidence="18" type="ORF">H8689_09245</name>
</gene>
<dbReference type="GO" id="GO:0032264">
    <property type="term" value="P:IMP salvage"/>
    <property type="evidence" value="ECO:0007669"/>
    <property type="project" value="TreeGrafter"/>
</dbReference>
<dbReference type="GO" id="GO:0000166">
    <property type="term" value="F:nucleotide binding"/>
    <property type="evidence" value="ECO:0007669"/>
    <property type="project" value="UniProtKB-KW"/>
</dbReference>
<dbReference type="InterPro" id="IPR000836">
    <property type="entry name" value="PRTase_dom"/>
</dbReference>
<dbReference type="GO" id="GO:0032263">
    <property type="term" value="P:GMP salvage"/>
    <property type="evidence" value="ECO:0007669"/>
    <property type="project" value="TreeGrafter"/>
</dbReference>
<comment type="similarity">
    <text evidence="6 16">Belongs to the purine/pyrimidine phosphoribosyltransferase family.</text>
</comment>
<comment type="cofactor">
    <cofactor evidence="1 16">
        <name>Mg(2+)</name>
        <dbReference type="ChEBI" id="CHEBI:18420"/>
    </cofactor>
</comment>
<evidence type="ECO:0000256" key="14">
    <source>
        <dbReference type="ARBA" id="ARBA00048811"/>
    </source>
</evidence>
<dbReference type="InterPro" id="IPR005904">
    <property type="entry name" value="Hxn_phspho_trans"/>
</dbReference>
<evidence type="ECO:0000256" key="12">
    <source>
        <dbReference type="ARBA" id="ARBA00022741"/>
    </source>
</evidence>
<evidence type="ECO:0000256" key="8">
    <source>
        <dbReference type="ARBA" id="ARBA00022676"/>
    </source>
</evidence>
<comment type="function">
    <text evidence="2">Purine salvage pathway enzyme that catalyzes the transfer of the ribosyl-5-phosphate group from 5-phospho-alpha-D-ribose 1-diphosphate (PRPP) to the N9 position of the 6-oxopurines hypoxanthine and guanine to form the corresponding ribonucleotides IMP (inosine 5'-monophosphate) and GMP (guanosine 5'-monophosphate), with the release of PPi.</text>
</comment>
<evidence type="ECO:0000256" key="7">
    <source>
        <dbReference type="ARBA" id="ARBA00022490"/>
    </source>
</evidence>
<dbReference type="EMBL" id="JACRTK010000004">
    <property type="protein sequence ID" value="MBC8591292.1"/>
    <property type="molecule type" value="Genomic_DNA"/>
</dbReference>
<evidence type="ECO:0000256" key="6">
    <source>
        <dbReference type="ARBA" id="ARBA00008391"/>
    </source>
</evidence>
<protein>
    <recommendedName>
        <fullName evidence="16">Hypoxanthine phosphoribosyltransferase</fullName>
        <ecNumber evidence="16">2.4.2.8</ecNumber>
    </recommendedName>
</protein>
<keyword evidence="9 16" id="KW-0808">Transferase</keyword>
<dbReference type="GO" id="GO:0052657">
    <property type="term" value="F:guanine phosphoribosyltransferase activity"/>
    <property type="evidence" value="ECO:0007669"/>
    <property type="project" value="UniProtKB-ARBA"/>
</dbReference>
<accession>A0A926F3I8</accession>
<dbReference type="GO" id="GO:0006166">
    <property type="term" value="P:purine ribonucleoside salvage"/>
    <property type="evidence" value="ECO:0007669"/>
    <property type="project" value="UniProtKB-KW"/>
</dbReference>
<keyword evidence="13 16" id="KW-0460">Magnesium</keyword>
<dbReference type="PANTHER" id="PTHR43340">
    <property type="entry name" value="HYPOXANTHINE-GUANINE PHOSPHORIBOSYLTRANSFERASE"/>
    <property type="match status" value="1"/>
</dbReference>
<reference evidence="18 19" key="1">
    <citation type="submission" date="2020-08" db="EMBL/GenBank/DDBJ databases">
        <title>Genome public.</title>
        <authorList>
            <person name="Liu C."/>
            <person name="Sun Q."/>
        </authorList>
    </citation>
    <scope>NUCLEOTIDE SEQUENCE [LARGE SCALE GENOMIC DNA]</scope>
    <source>
        <strain evidence="18 19">NSJ-26</strain>
    </source>
</reference>
<dbReference type="CDD" id="cd06223">
    <property type="entry name" value="PRTases_typeI"/>
    <property type="match status" value="1"/>
</dbReference>
<dbReference type="EC" id="2.4.2.8" evidence="16"/>
<dbReference type="Proteomes" id="UP000601522">
    <property type="component" value="Unassembled WGS sequence"/>
</dbReference>
<comment type="catalytic activity">
    <reaction evidence="14">
        <text>GMP + diphosphate = guanine + 5-phospho-alpha-D-ribose 1-diphosphate</text>
        <dbReference type="Rhea" id="RHEA:25424"/>
        <dbReference type="ChEBI" id="CHEBI:16235"/>
        <dbReference type="ChEBI" id="CHEBI:33019"/>
        <dbReference type="ChEBI" id="CHEBI:58017"/>
        <dbReference type="ChEBI" id="CHEBI:58115"/>
        <dbReference type="EC" id="2.4.2.8"/>
    </reaction>
    <physiologicalReaction direction="right-to-left" evidence="14">
        <dbReference type="Rhea" id="RHEA:25426"/>
    </physiologicalReaction>
</comment>
<evidence type="ECO:0000256" key="13">
    <source>
        <dbReference type="ARBA" id="ARBA00022842"/>
    </source>
</evidence>
<evidence type="ECO:0000256" key="3">
    <source>
        <dbReference type="ARBA" id="ARBA00004496"/>
    </source>
</evidence>
<keyword evidence="11 16" id="KW-0660">Purine salvage</keyword>
<evidence type="ECO:0000256" key="2">
    <source>
        <dbReference type="ARBA" id="ARBA00002049"/>
    </source>
</evidence>
<evidence type="ECO:0000313" key="19">
    <source>
        <dbReference type="Proteomes" id="UP000601522"/>
    </source>
</evidence>
<dbReference type="InterPro" id="IPR029057">
    <property type="entry name" value="PRTase-like"/>
</dbReference>
<dbReference type="PANTHER" id="PTHR43340:SF1">
    <property type="entry name" value="HYPOXANTHINE PHOSPHORIBOSYLTRANSFERASE"/>
    <property type="match status" value="1"/>
</dbReference>
<evidence type="ECO:0000256" key="11">
    <source>
        <dbReference type="ARBA" id="ARBA00022726"/>
    </source>
</evidence>
<dbReference type="GO" id="GO:0006178">
    <property type="term" value="P:guanine salvage"/>
    <property type="evidence" value="ECO:0007669"/>
    <property type="project" value="TreeGrafter"/>
</dbReference>
<dbReference type="InterPro" id="IPR050408">
    <property type="entry name" value="HGPRT"/>
</dbReference>
<dbReference type="GO" id="GO:0000287">
    <property type="term" value="F:magnesium ion binding"/>
    <property type="evidence" value="ECO:0007669"/>
    <property type="project" value="TreeGrafter"/>
</dbReference>
<organism evidence="18 19">
    <name type="scientific">Wansuia hejianensis</name>
    <dbReference type="NCBI Taxonomy" id="2763667"/>
    <lineage>
        <taxon>Bacteria</taxon>
        <taxon>Bacillati</taxon>
        <taxon>Bacillota</taxon>
        <taxon>Clostridia</taxon>
        <taxon>Lachnospirales</taxon>
        <taxon>Lachnospiraceae</taxon>
        <taxon>Wansuia</taxon>
    </lineage>
</organism>
<comment type="caution">
    <text evidence="18">The sequence shown here is derived from an EMBL/GenBank/DDBJ whole genome shotgun (WGS) entry which is preliminary data.</text>
</comment>
<comment type="pathway">
    <text evidence="4 16">Purine metabolism; IMP biosynthesis via salvage pathway; IMP from hypoxanthine: step 1/1.</text>
</comment>
<keyword evidence="8 16" id="KW-0328">Glycosyltransferase</keyword>
<evidence type="ECO:0000256" key="1">
    <source>
        <dbReference type="ARBA" id="ARBA00001946"/>
    </source>
</evidence>
<dbReference type="Gene3D" id="3.40.50.2020">
    <property type="match status" value="1"/>
</dbReference>
<name>A0A926F3I8_9FIRM</name>
<comment type="catalytic activity">
    <reaction evidence="15">
        <text>IMP + diphosphate = hypoxanthine + 5-phospho-alpha-D-ribose 1-diphosphate</text>
        <dbReference type="Rhea" id="RHEA:17973"/>
        <dbReference type="ChEBI" id="CHEBI:17368"/>
        <dbReference type="ChEBI" id="CHEBI:33019"/>
        <dbReference type="ChEBI" id="CHEBI:58017"/>
        <dbReference type="ChEBI" id="CHEBI:58053"/>
        <dbReference type="EC" id="2.4.2.8"/>
    </reaction>
    <physiologicalReaction direction="right-to-left" evidence="15">
        <dbReference type="Rhea" id="RHEA:17975"/>
    </physiologicalReaction>
</comment>
<evidence type="ECO:0000256" key="9">
    <source>
        <dbReference type="ARBA" id="ARBA00022679"/>
    </source>
</evidence>
<keyword evidence="10 16" id="KW-0479">Metal-binding</keyword>
<evidence type="ECO:0000256" key="16">
    <source>
        <dbReference type="RuleBase" id="RU364099"/>
    </source>
</evidence>
<dbReference type="Pfam" id="PF00156">
    <property type="entry name" value="Pribosyltran"/>
    <property type="match status" value="1"/>
</dbReference>
<comment type="subcellular location">
    <subcellularLocation>
        <location evidence="3 16">Cytoplasm</location>
    </subcellularLocation>
</comment>
<evidence type="ECO:0000259" key="17">
    <source>
        <dbReference type="Pfam" id="PF00156"/>
    </source>
</evidence>
<keyword evidence="12 16" id="KW-0547">Nucleotide-binding</keyword>
<keyword evidence="7 16" id="KW-0963">Cytoplasm</keyword>
<dbReference type="RefSeq" id="WP_249324160.1">
    <property type="nucleotide sequence ID" value="NZ_JACRTK010000004.1"/>
</dbReference>
<comment type="pathway">
    <text evidence="5">Purine metabolism; GMP biosynthesis via salvage pathway; GMP from guanine: step 1/1.</text>
</comment>